<dbReference type="GO" id="GO:0071424">
    <property type="term" value="F:rRNA (cytosine-N4-)-methyltransferase activity"/>
    <property type="evidence" value="ECO:0007669"/>
    <property type="project" value="TreeGrafter"/>
</dbReference>
<dbReference type="PANTHER" id="PTHR11265">
    <property type="entry name" value="S-ADENOSYL-METHYLTRANSFERASE MRAW"/>
    <property type="match status" value="1"/>
</dbReference>
<dbReference type="NCBIfam" id="TIGR00006">
    <property type="entry name" value="16S rRNA (cytosine(1402)-N(4))-methyltransferase RsmH"/>
    <property type="match status" value="1"/>
</dbReference>
<keyword evidence="5" id="KW-0808">Transferase</keyword>
<dbReference type="SUPFAM" id="SSF81799">
    <property type="entry name" value="Putative methyltransferase TM0872, insert domain"/>
    <property type="match status" value="1"/>
</dbReference>
<dbReference type="PIRSF" id="PIRSF004486">
    <property type="entry name" value="MraW"/>
    <property type="match status" value="1"/>
</dbReference>
<dbReference type="InterPro" id="IPR002903">
    <property type="entry name" value="RsmH"/>
</dbReference>
<dbReference type="Gene3D" id="3.40.50.150">
    <property type="entry name" value="Vaccinia Virus protein VP39"/>
    <property type="match status" value="1"/>
</dbReference>
<reference evidence="7" key="1">
    <citation type="submission" date="2020-05" db="EMBL/GenBank/DDBJ databases">
        <authorList>
            <person name="Chiriac C."/>
            <person name="Salcher M."/>
            <person name="Ghai R."/>
            <person name="Kavagutti S V."/>
        </authorList>
    </citation>
    <scope>NUCLEOTIDE SEQUENCE</scope>
</reference>
<keyword evidence="2" id="KW-0963">Cytoplasm</keyword>
<proteinExistence type="inferred from homology"/>
<dbReference type="Gene3D" id="1.10.150.170">
    <property type="entry name" value="Putative methyltransferase TM0872, insert domain"/>
    <property type="match status" value="1"/>
</dbReference>
<evidence type="ECO:0000256" key="1">
    <source>
        <dbReference type="ARBA" id="ARBA00010396"/>
    </source>
</evidence>
<dbReference type="PANTHER" id="PTHR11265:SF0">
    <property type="entry name" value="12S RRNA N4-METHYLCYTIDINE METHYLTRANSFERASE"/>
    <property type="match status" value="1"/>
</dbReference>
<keyword evidence="3" id="KW-0698">rRNA processing</keyword>
<name>A0A6J7T9M4_9ZZZZ</name>
<keyword evidence="6" id="KW-0949">S-adenosyl-L-methionine</keyword>
<evidence type="ECO:0000256" key="3">
    <source>
        <dbReference type="ARBA" id="ARBA00022552"/>
    </source>
</evidence>
<organism evidence="7">
    <name type="scientific">freshwater metagenome</name>
    <dbReference type="NCBI Taxonomy" id="449393"/>
    <lineage>
        <taxon>unclassified sequences</taxon>
        <taxon>metagenomes</taxon>
        <taxon>ecological metagenomes</taxon>
    </lineage>
</organism>
<evidence type="ECO:0000313" key="7">
    <source>
        <dbReference type="EMBL" id="CAB5049993.1"/>
    </source>
</evidence>
<dbReference type="SUPFAM" id="SSF53335">
    <property type="entry name" value="S-adenosyl-L-methionine-dependent methyltransferases"/>
    <property type="match status" value="1"/>
</dbReference>
<keyword evidence="4" id="KW-0489">Methyltransferase</keyword>
<protein>
    <submittedName>
        <fullName evidence="7">Unannotated protein</fullName>
    </submittedName>
</protein>
<dbReference type="Pfam" id="PF01795">
    <property type="entry name" value="Methyltransf_5"/>
    <property type="match status" value="1"/>
</dbReference>
<comment type="similarity">
    <text evidence="1">Belongs to the methyltransferase superfamily. RsmH family.</text>
</comment>
<sequence>MSTFTHTPVLRQRCLDLLSPAISSDGAVLVDATLGLGGHTESALLEFPNLRVVGIDRDPEALAHSQERLARFAPRVDFVLAVYDEIAEVLANLSINHAQGILFDLGVSSMQLDKDERGFTYSRNAPLDMRMNGTSGQTAADVVNTYDYANLARILREYGEERFASRVANAIIREREVQPFTTSDRLVTVVRDAIPAATRRTGGNPAKRTFQALRIEVNEELSVLERAIPAALDCLDMDGRIVVLSYHSLEDRIVKNSLRVGTESKTPVDMPFVPESDKPWLQLLTRGSEPASDFEIAENSRATSVRLRAAQRIGVAA</sequence>
<evidence type="ECO:0000256" key="6">
    <source>
        <dbReference type="ARBA" id="ARBA00022691"/>
    </source>
</evidence>
<dbReference type="EMBL" id="CAFBQG010000101">
    <property type="protein sequence ID" value="CAB5049993.1"/>
    <property type="molecule type" value="Genomic_DNA"/>
</dbReference>
<evidence type="ECO:0000256" key="2">
    <source>
        <dbReference type="ARBA" id="ARBA00022490"/>
    </source>
</evidence>
<evidence type="ECO:0000256" key="4">
    <source>
        <dbReference type="ARBA" id="ARBA00022603"/>
    </source>
</evidence>
<dbReference type="InterPro" id="IPR029063">
    <property type="entry name" value="SAM-dependent_MTases_sf"/>
</dbReference>
<dbReference type="GO" id="GO:0070475">
    <property type="term" value="P:rRNA base methylation"/>
    <property type="evidence" value="ECO:0007669"/>
    <property type="project" value="TreeGrafter"/>
</dbReference>
<dbReference type="AlphaFoldDB" id="A0A6J7T9M4"/>
<dbReference type="InterPro" id="IPR023397">
    <property type="entry name" value="SAM-dep_MeTrfase_MraW_recog"/>
</dbReference>
<gene>
    <name evidence="7" type="ORF">UFOPK4301_00856</name>
</gene>
<dbReference type="GO" id="GO:0005737">
    <property type="term" value="C:cytoplasm"/>
    <property type="evidence" value="ECO:0007669"/>
    <property type="project" value="TreeGrafter"/>
</dbReference>
<evidence type="ECO:0000256" key="5">
    <source>
        <dbReference type="ARBA" id="ARBA00022679"/>
    </source>
</evidence>
<dbReference type="FunFam" id="1.10.150.170:FF:000001">
    <property type="entry name" value="Ribosomal RNA small subunit methyltransferase H"/>
    <property type="match status" value="1"/>
</dbReference>
<accession>A0A6J7T9M4</accession>
<dbReference type="HAMAP" id="MF_01007">
    <property type="entry name" value="16SrRNA_methyltr_H"/>
    <property type="match status" value="1"/>
</dbReference>